<evidence type="ECO:0000313" key="20">
    <source>
        <dbReference type="Proteomes" id="UP000472856"/>
    </source>
</evidence>
<dbReference type="Proteomes" id="UP000514715">
    <property type="component" value="Chromosome"/>
</dbReference>
<reference evidence="15 21" key="7">
    <citation type="submission" date="2020-06" db="EMBL/GenBank/DDBJ databases">
        <title>REHAB project genomes.</title>
        <authorList>
            <person name="Shaw L.P."/>
        </authorList>
    </citation>
    <scope>NUCLEOTIDE SEQUENCE [LARGE SCALE GENOMIC DNA]</scope>
    <source>
        <strain evidence="15 21">RHB07-C04</strain>
    </source>
</reference>
<evidence type="ECO:0000256" key="7">
    <source>
        <dbReference type="RuleBase" id="RU003918"/>
    </source>
</evidence>
<evidence type="ECO:0000313" key="13">
    <source>
        <dbReference type="EMBL" id="MSI69281.1"/>
    </source>
</evidence>
<keyword evidence="4 8" id="KW-0732">Signal</keyword>
<dbReference type="EMBL" id="WKUE01000013">
    <property type="protein sequence ID" value="MSI69281.1"/>
    <property type="molecule type" value="Genomic_DNA"/>
</dbReference>
<proteinExistence type="inferred from homology"/>
<evidence type="ECO:0000256" key="6">
    <source>
        <dbReference type="ARBA" id="ARBA00023186"/>
    </source>
</evidence>
<evidence type="ECO:0000256" key="5">
    <source>
        <dbReference type="ARBA" id="ARBA00022764"/>
    </source>
</evidence>
<dbReference type="InterPro" id="IPR036316">
    <property type="entry name" value="Pili_assmbl_chap_C_dom_sf"/>
</dbReference>
<accession>A0A0A1ACI2</accession>
<dbReference type="PROSITE" id="PS00635">
    <property type="entry name" value="PILI_CHAPERONE"/>
    <property type="match status" value="1"/>
</dbReference>
<protein>
    <submittedName>
        <fullName evidence="13">Fimbria/pilus periplasmic chaperone</fullName>
    </submittedName>
    <submittedName>
        <fullName evidence="16">Fimbrial protein StfD</fullName>
    </submittedName>
    <submittedName>
        <fullName evidence="11">Periplasmic pilin chaperone</fullName>
    </submittedName>
</protein>
<keyword evidence="3" id="KW-1029">Fimbrium biogenesis</keyword>
<dbReference type="PANTHER" id="PTHR30251">
    <property type="entry name" value="PILUS ASSEMBLY CHAPERONE"/>
    <property type="match status" value="1"/>
</dbReference>
<feature type="chain" id="PRO_5015032485" evidence="8">
    <location>
        <begin position="29"/>
        <end position="250"/>
    </location>
</feature>
<evidence type="ECO:0000313" key="17">
    <source>
        <dbReference type="Proteomes" id="UP000271008"/>
    </source>
</evidence>
<reference evidence="11 18" key="2">
    <citation type="submission" date="2018-04" db="EMBL/GenBank/DDBJ databases">
        <title>Large scale genomics of bovine and human commensal E. coli to reveal the emerging process of EHEC.</title>
        <authorList>
            <person name="Arimizu Y."/>
            <person name="Ogura Y."/>
        </authorList>
    </citation>
    <scope>NUCLEOTIDE SEQUENCE [LARGE SCALE GENOMIC DNA]</scope>
    <source>
        <strain evidence="11 18">ECSC038</strain>
    </source>
</reference>
<feature type="domain" description="Pili assembly chaperone N-terminal" evidence="9">
    <location>
        <begin position="30"/>
        <end position="147"/>
    </location>
</feature>
<dbReference type="Pfam" id="PF00345">
    <property type="entry name" value="PapD_N"/>
    <property type="match status" value="1"/>
</dbReference>
<evidence type="ECO:0000313" key="19">
    <source>
        <dbReference type="Proteomes" id="UP000438958"/>
    </source>
</evidence>
<dbReference type="FunFam" id="2.60.40.10:FF:000458">
    <property type="entry name" value="Molecular chaperone FimC"/>
    <property type="match status" value="1"/>
</dbReference>
<dbReference type="InterPro" id="IPR001829">
    <property type="entry name" value="Pili_assmbl_chaperone_bac"/>
</dbReference>
<dbReference type="InterPro" id="IPR016148">
    <property type="entry name" value="Pili_assmbl_chaperone_C"/>
</dbReference>
<dbReference type="InterPro" id="IPR016147">
    <property type="entry name" value="Pili_assmbl_chaperone_N"/>
</dbReference>
<dbReference type="EMBL" id="BFIH01000045">
    <property type="protein sequence ID" value="GCO28500.1"/>
    <property type="molecule type" value="Genomic_DNA"/>
</dbReference>
<dbReference type="SUPFAM" id="SSF49584">
    <property type="entry name" value="Periplasmic chaperone C-domain"/>
    <property type="match status" value="1"/>
</dbReference>
<dbReference type="OMA" id="LDNPWQE"/>
<evidence type="ECO:0000256" key="2">
    <source>
        <dbReference type="ARBA" id="ARBA00007399"/>
    </source>
</evidence>
<evidence type="ECO:0000313" key="14">
    <source>
        <dbReference type="EMBL" id="NGE87394.1"/>
    </source>
</evidence>
<keyword evidence="6 7" id="KW-0143">Chaperone</keyword>
<reference evidence="13 19" key="4">
    <citation type="journal article" date="2019" name="Nat. Med.">
        <title>A library of human gut bacterial isolates paired with longitudinal multiomics data enables mechanistic microbiome research.</title>
        <authorList>
            <person name="Poyet M."/>
            <person name="Groussin M."/>
            <person name="Gibbons S.M."/>
            <person name="Avila-Pacheco J."/>
            <person name="Jiang X."/>
            <person name="Kearney S.M."/>
            <person name="Perrotta A.R."/>
            <person name="Berdy B."/>
            <person name="Zhao S."/>
            <person name="Lieberman T.D."/>
            <person name="Swanson P.K."/>
            <person name="Smith M."/>
            <person name="Roesemann S."/>
            <person name="Alexander J.E."/>
            <person name="Rich S.A."/>
            <person name="Livny J."/>
            <person name="Vlamakis H."/>
            <person name="Clish C."/>
            <person name="Bullock K."/>
            <person name="Deik A."/>
            <person name="Scott J."/>
            <person name="Pierce K.A."/>
            <person name="Xavier R.J."/>
            <person name="Alm E.J."/>
        </authorList>
    </citation>
    <scope>NUCLEOTIDE SEQUENCE [LARGE SCALE GENOMIC DNA]</scope>
    <source>
        <strain evidence="13 19">BIOML-A382</strain>
    </source>
</reference>
<reference evidence="12" key="5">
    <citation type="submission" date="2019-09" db="EMBL/GenBank/DDBJ databases">
        <authorList>
            <consortium name="NCBI Pathogen Detection Project"/>
        </authorList>
    </citation>
    <scope>NUCLEOTIDE SEQUENCE</scope>
    <source>
        <strain evidence="12">EC00605</strain>
    </source>
</reference>
<evidence type="ECO:0000256" key="4">
    <source>
        <dbReference type="ARBA" id="ARBA00022729"/>
    </source>
</evidence>
<sequence length="250" mass="27824">MSYKLSSSMVVSTALAALLSTVSLAAHASVTPDRTRLVFNESDKSISVTLRNNNEKLPYLAQSWLEDEKGNKITSPLAVLPPVQRIDAMMNGQVKIQALPDIHTLPSDRESLFYYNVREIPPKTGKANTLQIALQTRIKLFWRPKALEKIDMRKPWQFKVTLTRSGQDYTVNNPTPYHVIISDASTQKKGPTAAGFKPLVMSPKTSQPLKAKMDSAPVLTYINDYGARLPLIFRCEGDTCKVDEDQSSKG</sequence>
<name>A0A0A1ACI2_ECOLX</name>
<evidence type="ECO:0000313" key="16">
    <source>
        <dbReference type="EMBL" id="RRD77900.1"/>
    </source>
</evidence>
<organism evidence="13 19">
    <name type="scientific">Escherichia coli</name>
    <dbReference type="NCBI Taxonomy" id="562"/>
    <lineage>
        <taxon>Bacteria</taxon>
        <taxon>Pseudomonadati</taxon>
        <taxon>Pseudomonadota</taxon>
        <taxon>Gammaproteobacteria</taxon>
        <taxon>Enterobacterales</taxon>
        <taxon>Enterobacteriaceae</taxon>
        <taxon>Escherichia</taxon>
    </lineage>
</organism>
<dbReference type="AlphaFoldDB" id="A0A0A1ACI2"/>
<evidence type="ECO:0000313" key="18">
    <source>
        <dbReference type="Proteomes" id="UP000300926"/>
    </source>
</evidence>
<evidence type="ECO:0000259" key="9">
    <source>
        <dbReference type="Pfam" id="PF00345"/>
    </source>
</evidence>
<feature type="domain" description="Pili assembly chaperone C-terminal" evidence="10">
    <location>
        <begin position="171"/>
        <end position="228"/>
    </location>
</feature>
<dbReference type="GO" id="GO:0071555">
    <property type="term" value="P:cell wall organization"/>
    <property type="evidence" value="ECO:0007669"/>
    <property type="project" value="InterPro"/>
</dbReference>
<evidence type="ECO:0000256" key="3">
    <source>
        <dbReference type="ARBA" id="ARBA00022558"/>
    </source>
</evidence>
<keyword evidence="5" id="KW-0574">Periplasm</keyword>
<dbReference type="EMBL" id="DABGZR010000001">
    <property type="protein sequence ID" value="HAJ0994266.1"/>
    <property type="molecule type" value="Genomic_DNA"/>
</dbReference>
<gene>
    <name evidence="11" type="primary">yfcS</name>
    <name evidence="16" type="ORF">EIA08_03570</name>
    <name evidence="11" type="ORF">ExPECSC038_02368</name>
    <name evidence="14" type="ORF">G5603_04225</name>
    <name evidence="13" type="ORF">GKF66_10750</name>
    <name evidence="12" type="ORF">HL601_01380</name>
    <name evidence="15" type="ORF">HVW04_23280</name>
</gene>
<evidence type="ECO:0000313" key="12">
    <source>
        <dbReference type="EMBL" id="HAJ0994266.1"/>
    </source>
</evidence>
<feature type="signal peptide" evidence="8">
    <location>
        <begin position="1"/>
        <end position="28"/>
    </location>
</feature>
<evidence type="ECO:0000256" key="8">
    <source>
        <dbReference type="SAM" id="SignalP"/>
    </source>
</evidence>
<dbReference type="EMBL" id="JAAJRI010000002">
    <property type="protein sequence ID" value="NGE87394.1"/>
    <property type="molecule type" value="Genomic_DNA"/>
</dbReference>
<evidence type="ECO:0000313" key="21">
    <source>
        <dbReference type="Proteomes" id="UP000514715"/>
    </source>
</evidence>
<dbReference type="SUPFAM" id="SSF49354">
    <property type="entry name" value="PapD-like"/>
    <property type="match status" value="1"/>
</dbReference>
<dbReference type="Proteomes" id="UP000300926">
    <property type="component" value="Unassembled WGS sequence"/>
</dbReference>
<reference evidence="14 20" key="6">
    <citation type="submission" date="2020-02" db="EMBL/GenBank/DDBJ databases">
        <title>WGS of Carbapenem-Resistant Enterobacteriaceae.</title>
        <authorList>
            <person name="Tokajian S."/>
            <person name="El Chaar M."/>
            <person name="El Khoury M."/>
        </authorList>
    </citation>
    <scope>NUCLEOTIDE SEQUENCE [LARGE SCALE GENOMIC DNA]</scope>
    <source>
        <strain evidence="14 20">ECM_75</strain>
    </source>
</reference>
<dbReference type="GO" id="GO:0030288">
    <property type="term" value="C:outer membrane-bounded periplasmic space"/>
    <property type="evidence" value="ECO:0007669"/>
    <property type="project" value="InterPro"/>
</dbReference>
<reference evidence="12" key="1">
    <citation type="journal article" date="2018" name="Genome Biol.">
        <title>SKESA: strategic k-mer extension for scrupulous assemblies.</title>
        <authorList>
            <person name="Souvorov A."/>
            <person name="Agarwala R."/>
            <person name="Lipman D.J."/>
        </authorList>
    </citation>
    <scope>NUCLEOTIDE SEQUENCE [LARGE SCALE GENOMIC DNA]</scope>
    <source>
        <strain evidence="12">EC00605</strain>
    </source>
</reference>
<dbReference type="Gene3D" id="2.60.40.10">
    <property type="entry name" value="Immunoglobulins"/>
    <property type="match status" value="2"/>
</dbReference>
<evidence type="ECO:0000256" key="1">
    <source>
        <dbReference type="ARBA" id="ARBA00004418"/>
    </source>
</evidence>
<comment type="similarity">
    <text evidence="2 7">Belongs to the periplasmic pilus chaperone family.</text>
</comment>
<dbReference type="PANTHER" id="PTHR30251:SF6">
    <property type="entry name" value="FIMBRIAL CHAPERONE YFCS-RELATED"/>
    <property type="match status" value="1"/>
</dbReference>
<dbReference type="InterPro" id="IPR013783">
    <property type="entry name" value="Ig-like_fold"/>
</dbReference>
<evidence type="ECO:0000313" key="15">
    <source>
        <dbReference type="EMBL" id="QMP47603.1"/>
    </source>
</evidence>
<dbReference type="PRINTS" id="PR00969">
    <property type="entry name" value="CHAPERONPILI"/>
</dbReference>
<evidence type="ECO:0000313" key="11">
    <source>
        <dbReference type="EMBL" id="GCO28500.1"/>
    </source>
</evidence>
<comment type="subcellular location">
    <subcellularLocation>
        <location evidence="1 7">Periplasm</location>
    </subcellularLocation>
</comment>
<dbReference type="InterPro" id="IPR018046">
    <property type="entry name" value="Pili_assmbl_chaperone_CS"/>
</dbReference>
<reference evidence="16 17" key="3">
    <citation type="submission" date="2018-11" db="EMBL/GenBank/DDBJ databases">
        <title>Enterobacteriaceae from Patient.</title>
        <authorList>
            <person name="Shen C."/>
            <person name="Yang Y."/>
            <person name="Tian G."/>
        </authorList>
    </citation>
    <scope>NUCLEOTIDE SEQUENCE [LARGE SCALE GENOMIC DNA]</scope>
    <source>
        <strain evidence="16 17">GBGD28</strain>
    </source>
</reference>
<dbReference type="InterPro" id="IPR008962">
    <property type="entry name" value="PapD-like_sf"/>
</dbReference>
<dbReference type="Pfam" id="PF02753">
    <property type="entry name" value="PapD_C"/>
    <property type="match status" value="1"/>
</dbReference>
<evidence type="ECO:0000259" key="10">
    <source>
        <dbReference type="Pfam" id="PF02753"/>
    </source>
</evidence>
<dbReference type="EMBL" id="RQTU01000002">
    <property type="protein sequence ID" value="RRD77900.1"/>
    <property type="molecule type" value="Genomic_DNA"/>
</dbReference>
<dbReference type="Proteomes" id="UP000271008">
    <property type="component" value="Unassembled WGS sequence"/>
</dbReference>
<dbReference type="EMBL" id="CP057975">
    <property type="protein sequence ID" value="QMP47603.1"/>
    <property type="molecule type" value="Genomic_DNA"/>
</dbReference>
<dbReference type="Proteomes" id="UP000438958">
    <property type="component" value="Unassembled WGS sequence"/>
</dbReference>
<dbReference type="RefSeq" id="WP_000120674.1">
    <property type="nucleotide sequence ID" value="NZ_AP022098.1"/>
</dbReference>
<dbReference type="InterPro" id="IPR050643">
    <property type="entry name" value="Periplasmic_pilus_chap"/>
</dbReference>
<dbReference type="Proteomes" id="UP000472856">
    <property type="component" value="Unassembled WGS sequence"/>
</dbReference>